<dbReference type="Pfam" id="PF13614">
    <property type="entry name" value="AAA_31"/>
    <property type="match status" value="1"/>
</dbReference>
<protein>
    <submittedName>
        <fullName evidence="2">ParA family protein</fullName>
    </submittedName>
</protein>
<dbReference type="RefSeq" id="WP_135182548.1">
    <property type="nucleotide sequence ID" value="NZ_JADGKZ010000015.1"/>
</dbReference>
<evidence type="ECO:0000259" key="1">
    <source>
        <dbReference type="Pfam" id="PF13614"/>
    </source>
</evidence>
<dbReference type="Proteomes" id="UP000297253">
    <property type="component" value="Unassembled WGS sequence"/>
</dbReference>
<name>A0A4Y9J9H8_9STRE</name>
<dbReference type="InterPro" id="IPR027417">
    <property type="entry name" value="P-loop_NTPase"/>
</dbReference>
<sequence>MKLISFSAIKGGVGKTTLAFNYGEWLAKQGQSVLFVDLDHQCNLTQTYQIYTSEDTVANIFLGKGNVAVHSIKENISLIAGSMNLDWIEASLEHNTNKYMLLYMWLQDHCEEYQLAQYDYVIFDCRPDFSIATRNAVAVSHSIISPIIPSDFGYLAKFNIEEKLEDFKASAINFQTRESYVTAELFFVANMIKNNTNSSRELLARLENEPNLIGIIPNKELFNRSTLDKISIAEMREDETLYCKHKKFFNSIDETFSGIYGRI</sequence>
<gene>
    <name evidence="2" type="ORF">E4T82_09275</name>
</gene>
<feature type="domain" description="AAA" evidence="1">
    <location>
        <begin position="1"/>
        <end position="153"/>
    </location>
</feature>
<dbReference type="CDD" id="cd02042">
    <property type="entry name" value="ParAB_family"/>
    <property type="match status" value="1"/>
</dbReference>
<dbReference type="EMBL" id="SPPD01000015">
    <property type="protein sequence ID" value="TFU97181.1"/>
    <property type="molecule type" value="Genomic_DNA"/>
</dbReference>
<evidence type="ECO:0000313" key="3">
    <source>
        <dbReference type="Proteomes" id="UP000297253"/>
    </source>
</evidence>
<accession>A0A4Y9J9H8</accession>
<evidence type="ECO:0000313" key="2">
    <source>
        <dbReference type="EMBL" id="TFU97181.1"/>
    </source>
</evidence>
<dbReference type="InterPro" id="IPR050678">
    <property type="entry name" value="DNA_Partitioning_ATPase"/>
</dbReference>
<organism evidence="2 3">
    <name type="scientific">Streptococcus cuniculi</name>
    <dbReference type="NCBI Taxonomy" id="1432788"/>
    <lineage>
        <taxon>Bacteria</taxon>
        <taxon>Bacillati</taxon>
        <taxon>Bacillota</taxon>
        <taxon>Bacilli</taxon>
        <taxon>Lactobacillales</taxon>
        <taxon>Streptococcaceae</taxon>
        <taxon>Streptococcus</taxon>
    </lineage>
</organism>
<dbReference type="AlphaFoldDB" id="A0A4Y9J9H8"/>
<dbReference type="OrthoDB" id="9791162at2"/>
<dbReference type="Gene3D" id="3.40.50.300">
    <property type="entry name" value="P-loop containing nucleotide triphosphate hydrolases"/>
    <property type="match status" value="1"/>
</dbReference>
<proteinExistence type="predicted"/>
<dbReference type="InterPro" id="IPR025669">
    <property type="entry name" value="AAA_dom"/>
</dbReference>
<dbReference type="PANTHER" id="PTHR13696">
    <property type="entry name" value="P-LOOP CONTAINING NUCLEOSIDE TRIPHOSPHATE HYDROLASE"/>
    <property type="match status" value="1"/>
</dbReference>
<comment type="caution">
    <text evidence="2">The sequence shown here is derived from an EMBL/GenBank/DDBJ whole genome shotgun (WGS) entry which is preliminary data.</text>
</comment>
<dbReference type="SUPFAM" id="SSF52540">
    <property type="entry name" value="P-loop containing nucleoside triphosphate hydrolases"/>
    <property type="match status" value="1"/>
</dbReference>
<dbReference type="PANTHER" id="PTHR13696:SF99">
    <property type="entry name" value="COBYRINIC ACID AC-DIAMIDE SYNTHASE"/>
    <property type="match status" value="1"/>
</dbReference>
<reference evidence="2 3" key="1">
    <citation type="submission" date="2019-03" db="EMBL/GenBank/DDBJ databases">
        <title>Diversity of the mouse oral microbiome.</title>
        <authorList>
            <person name="Joseph S."/>
            <person name="Aduse-Opoku J."/>
            <person name="Curtis M."/>
            <person name="Wade W."/>
            <person name="Hashim A."/>
        </authorList>
    </citation>
    <scope>NUCLEOTIDE SEQUENCE [LARGE SCALE GENOMIC DNA]</scope>
    <source>
        <strain evidence="2 3">WM131</strain>
    </source>
</reference>